<dbReference type="GO" id="GO:0004550">
    <property type="term" value="F:nucleoside diphosphate kinase activity"/>
    <property type="evidence" value="ECO:0007669"/>
    <property type="project" value="UniProtKB-EC"/>
</dbReference>
<accession>A0A7G9Z5N4</accession>
<feature type="binding site" evidence="7">
    <location>
        <position position="16"/>
    </location>
    <ligand>
        <name>ATP</name>
        <dbReference type="ChEBI" id="CHEBI:30616"/>
    </ligand>
</feature>
<evidence type="ECO:0000256" key="1">
    <source>
        <dbReference type="ARBA" id="ARBA00001946"/>
    </source>
</evidence>
<comment type="cofactor">
    <cofactor evidence="1">
        <name>Mg(2+)</name>
        <dbReference type="ChEBI" id="CHEBI:18420"/>
    </cofactor>
</comment>
<name>A0A7G9Z5N4_9EURY</name>
<evidence type="ECO:0000256" key="5">
    <source>
        <dbReference type="ARBA" id="ARBA00022679"/>
    </source>
</evidence>
<feature type="active site" description="Pros-phosphohistidine intermediate" evidence="7">
    <location>
        <position position="133"/>
    </location>
</feature>
<feature type="binding site" evidence="7">
    <location>
        <position position="64"/>
    </location>
    <ligand>
        <name>ATP</name>
        <dbReference type="ChEBI" id="CHEBI:30616"/>
    </ligand>
</feature>
<dbReference type="Gene3D" id="3.30.70.141">
    <property type="entry name" value="Nucleoside diphosphate kinase-like domain"/>
    <property type="match status" value="1"/>
</dbReference>
<feature type="binding site" evidence="7">
    <location>
        <position position="99"/>
    </location>
    <ligand>
        <name>ATP</name>
        <dbReference type="ChEBI" id="CHEBI:30616"/>
    </ligand>
</feature>
<dbReference type="EC" id="2.7.4.6" evidence="3"/>
<feature type="binding site" evidence="7">
    <location>
        <position position="130"/>
    </location>
    <ligand>
        <name>ATP</name>
        <dbReference type="ChEBI" id="CHEBI:30616"/>
    </ligand>
</feature>
<protein>
    <recommendedName>
        <fullName evidence="3">nucleoside-diphosphate kinase</fullName>
        <ecNumber evidence="3">2.7.4.6</ecNumber>
    </recommendedName>
</protein>
<dbReference type="PROSITE" id="PS51374">
    <property type="entry name" value="NDPK_LIKE"/>
    <property type="match status" value="1"/>
</dbReference>
<keyword evidence="4" id="KW-0597">Phosphoprotein</keyword>
<feature type="domain" description="Nucleoside diphosphate kinase-like" evidence="9">
    <location>
        <begin position="8"/>
        <end position="156"/>
    </location>
</feature>
<evidence type="ECO:0000259" key="9">
    <source>
        <dbReference type="SMART" id="SM00562"/>
    </source>
</evidence>
<dbReference type="InterPro" id="IPR034907">
    <property type="entry name" value="NDK-like_dom"/>
</dbReference>
<dbReference type="EMBL" id="MT631622">
    <property type="protein sequence ID" value="QNO55568.1"/>
    <property type="molecule type" value="Genomic_DNA"/>
</dbReference>
<organism evidence="10">
    <name type="scientific">Candidatus Methanophaga sp. ANME-1 ERB7</name>
    <dbReference type="NCBI Taxonomy" id="2759913"/>
    <lineage>
        <taxon>Archaea</taxon>
        <taxon>Methanobacteriati</taxon>
        <taxon>Methanobacteriota</taxon>
        <taxon>Stenosarchaea group</taxon>
        <taxon>Methanomicrobia</taxon>
        <taxon>Candidatus Methanophagales</taxon>
        <taxon>Candidatus Methanophagaceae</taxon>
        <taxon>Candidatus Methanophaga</taxon>
    </lineage>
</organism>
<evidence type="ECO:0000313" key="10">
    <source>
        <dbReference type="EMBL" id="QNO55568.1"/>
    </source>
</evidence>
<dbReference type="InterPro" id="IPR036850">
    <property type="entry name" value="NDK-like_dom_sf"/>
</dbReference>
<keyword evidence="5 10" id="KW-0808">Transferase</keyword>
<gene>
    <name evidence="10" type="primary">ndk</name>
    <name evidence="10" type="ORF">BJEEAEJC_00010</name>
</gene>
<dbReference type="PANTHER" id="PTHR11349">
    <property type="entry name" value="NUCLEOSIDE DIPHOSPHATE KINASE"/>
    <property type="match status" value="1"/>
</dbReference>
<evidence type="ECO:0000256" key="7">
    <source>
        <dbReference type="PROSITE-ProRule" id="PRU00706"/>
    </source>
</evidence>
<feature type="binding site" evidence="7">
    <location>
        <position position="105"/>
    </location>
    <ligand>
        <name>ATP</name>
        <dbReference type="ChEBI" id="CHEBI:30616"/>
    </ligand>
</feature>
<comment type="similarity">
    <text evidence="2 7 8">Belongs to the NDK family.</text>
</comment>
<dbReference type="Pfam" id="PF00334">
    <property type="entry name" value="NDK"/>
    <property type="match status" value="1"/>
</dbReference>
<feature type="binding site" evidence="7">
    <location>
        <position position="116"/>
    </location>
    <ligand>
        <name>ATP</name>
        <dbReference type="ChEBI" id="CHEBI:30616"/>
    </ligand>
</feature>
<dbReference type="GO" id="GO:0006228">
    <property type="term" value="P:UTP biosynthetic process"/>
    <property type="evidence" value="ECO:0007669"/>
    <property type="project" value="InterPro"/>
</dbReference>
<evidence type="ECO:0000256" key="6">
    <source>
        <dbReference type="ARBA" id="ARBA00022777"/>
    </source>
</evidence>
<dbReference type="PRINTS" id="PR01243">
    <property type="entry name" value="NUCDPKINASE"/>
</dbReference>
<evidence type="ECO:0000256" key="3">
    <source>
        <dbReference type="ARBA" id="ARBA00012966"/>
    </source>
</evidence>
<dbReference type="GO" id="GO:0006241">
    <property type="term" value="P:CTP biosynthetic process"/>
    <property type="evidence" value="ECO:0007669"/>
    <property type="project" value="InterPro"/>
</dbReference>
<dbReference type="AlphaFoldDB" id="A0A7G9Z5N4"/>
<evidence type="ECO:0000256" key="2">
    <source>
        <dbReference type="ARBA" id="ARBA00008142"/>
    </source>
</evidence>
<keyword evidence="6 10" id="KW-0418">Kinase</keyword>
<dbReference type="InterPro" id="IPR001564">
    <property type="entry name" value="Nucleoside_diP_kinase"/>
</dbReference>
<evidence type="ECO:0000256" key="4">
    <source>
        <dbReference type="ARBA" id="ARBA00022553"/>
    </source>
</evidence>
<proteinExistence type="inferred from homology"/>
<dbReference type="CDD" id="cd04413">
    <property type="entry name" value="NDPk_I"/>
    <property type="match status" value="1"/>
</dbReference>
<reference evidence="10" key="1">
    <citation type="submission" date="2020-06" db="EMBL/GenBank/DDBJ databases">
        <title>Unique genomic features of the anaerobic methanotrophic archaea.</title>
        <authorList>
            <person name="Chadwick G.L."/>
            <person name="Skennerton C.T."/>
            <person name="Laso-Perez R."/>
            <person name="Leu A.O."/>
            <person name="Speth D.R."/>
            <person name="Yu H."/>
            <person name="Morgan-Lang C."/>
            <person name="Hatzenpichler R."/>
            <person name="Goudeau D."/>
            <person name="Malmstrom R."/>
            <person name="Brazelton W.J."/>
            <person name="Woyke T."/>
            <person name="Hallam S.J."/>
            <person name="Tyson G.W."/>
            <person name="Wegener G."/>
            <person name="Boetius A."/>
            <person name="Orphan V."/>
        </authorList>
    </citation>
    <scope>NUCLEOTIDE SEQUENCE</scope>
</reference>
<dbReference type="SMART" id="SM00562">
    <property type="entry name" value="NDK"/>
    <property type="match status" value="1"/>
</dbReference>
<sequence>MTEATKKHQYTLIILKPDALVKYLTGNILTHLLEARLRIIGAKVVKVSRELAEQHYAHLKDEPFFDDLYEYFSGKAYGPDYERVLVFVSEGVDAISKVRRIAGATNPLEADPITIRGAYGRINKKGIMENVIHCSDSEESAKREIHLWFDPDEINEEIYPTKKVIKNNYEVIEWA</sequence>
<dbReference type="GO" id="GO:0006183">
    <property type="term" value="P:GTP biosynthetic process"/>
    <property type="evidence" value="ECO:0007669"/>
    <property type="project" value="InterPro"/>
</dbReference>
<dbReference type="SUPFAM" id="SSF54919">
    <property type="entry name" value="Nucleoside diphosphate kinase, NDK"/>
    <property type="match status" value="1"/>
</dbReference>
<evidence type="ECO:0000256" key="8">
    <source>
        <dbReference type="RuleBase" id="RU004011"/>
    </source>
</evidence>